<comment type="caution">
    <text evidence="1">The sequence shown here is derived from an EMBL/GenBank/DDBJ whole genome shotgun (WGS) entry which is preliminary data.</text>
</comment>
<gene>
    <name evidence="1" type="ORF">DSO57_1001116</name>
</gene>
<protein>
    <submittedName>
        <fullName evidence="1">Uncharacterized protein</fullName>
    </submittedName>
</protein>
<keyword evidence="2" id="KW-1185">Reference proteome</keyword>
<sequence>MATVDIFNINMGAVANSVTMIQVPSSNPLLFAAQTENKLLTYAFCFCRYQGTVLFDTGEDQSLVDKKSANLMKLPTIQSNVKRVVMADNMITPVTKEAKPF</sequence>
<dbReference type="Proteomes" id="UP001165960">
    <property type="component" value="Unassembled WGS sequence"/>
</dbReference>
<evidence type="ECO:0000313" key="2">
    <source>
        <dbReference type="Proteomes" id="UP001165960"/>
    </source>
</evidence>
<proteinExistence type="predicted"/>
<name>A0ACC2SBC7_9FUNG</name>
<accession>A0ACC2SBC7</accession>
<organism evidence="1 2">
    <name type="scientific">Entomophthora muscae</name>
    <dbReference type="NCBI Taxonomy" id="34485"/>
    <lineage>
        <taxon>Eukaryota</taxon>
        <taxon>Fungi</taxon>
        <taxon>Fungi incertae sedis</taxon>
        <taxon>Zoopagomycota</taxon>
        <taxon>Entomophthoromycotina</taxon>
        <taxon>Entomophthoromycetes</taxon>
        <taxon>Entomophthorales</taxon>
        <taxon>Entomophthoraceae</taxon>
        <taxon>Entomophthora</taxon>
    </lineage>
</organism>
<reference evidence="1" key="1">
    <citation type="submission" date="2022-04" db="EMBL/GenBank/DDBJ databases">
        <title>Genome of the entomopathogenic fungus Entomophthora muscae.</title>
        <authorList>
            <person name="Elya C."/>
            <person name="Lovett B.R."/>
            <person name="Lee E."/>
            <person name="Macias A.M."/>
            <person name="Hajek A.E."/>
            <person name="De Bivort B.L."/>
            <person name="Kasson M.T."/>
            <person name="De Fine Licht H.H."/>
            <person name="Stajich J.E."/>
        </authorList>
    </citation>
    <scope>NUCLEOTIDE SEQUENCE</scope>
    <source>
        <strain evidence="1">Berkeley</strain>
    </source>
</reference>
<evidence type="ECO:0000313" key="1">
    <source>
        <dbReference type="EMBL" id="KAJ9059577.1"/>
    </source>
</evidence>
<dbReference type="EMBL" id="QTSX02005682">
    <property type="protein sequence ID" value="KAJ9059577.1"/>
    <property type="molecule type" value="Genomic_DNA"/>
</dbReference>